<sequence length="313" mass="33555">MMIDLPNTTTSQVAKKLITARRTHGASALSRVLTLVVITREGFAEKAIDAADLASREHPCRVIVVVRGPVTGKNCLDVQIRVGGDAGASEVIVMRTRGPNIIADEALISALLLPDAPIVAWWPHGVPDDPANTPLGKLAHRRITDSGQAPDPEAALFQRAKTYQAGDSDLAWTRITLWRAQLASIIDLIATKGLKNITVKGSANSPSTTLLAAWLTMCLNVPVTIAADKSTGGLSSVRLSRKAGDVELSRPTGEVAHLYLPGSAPQRISLPRRPIADCLAEEMRRLDADDVFGEVVTRGLHLTNLRSIEPSDR</sequence>
<accession>A0A5B7WVR4</accession>
<dbReference type="EMBL" id="CP034412">
    <property type="protein sequence ID" value="QCY47395.1"/>
    <property type="molecule type" value="Genomic_DNA"/>
</dbReference>
<evidence type="ECO:0000259" key="2">
    <source>
        <dbReference type="Pfam" id="PF20171"/>
    </source>
</evidence>
<gene>
    <name evidence="3" type="ORF">GcLGCM259_1671</name>
</gene>
<protein>
    <submittedName>
        <fullName evidence="3">OpcA protein</fullName>
    </submittedName>
</protein>
<feature type="domain" description="Glucose-6-phosphate dehydrogenase assembly protein OpcA N-terminal" evidence="1">
    <location>
        <begin position="51"/>
        <end position="160"/>
    </location>
</feature>
<reference evidence="3 4" key="1">
    <citation type="submission" date="2018-12" db="EMBL/GenBank/DDBJ databases">
        <title>Complete Genome Sequence of Glutamicibacter creatinolyticus strain LGCM259,isolated from an abscess of a 12-year-old mare in Italy.</title>
        <authorList>
            <person name="Santos R.G."/>
            <person name="Silva A.L."/>
            <person name="Seyffert N."/>
            <person name="Castro T.L.P."/>
            <person name="Attili A.R."/>
            <person name="Rifici C."/>
            <person name="Mazzullo G."/>
            <person name="Brenig B."/>
            <person name="Venanzi F."/>
            <person name="Azevedo V."/>
        </authorList>
    </citation>
    <scope>NUCLEOTIDE SEQUENCE [LARGE SCALE GENOMIC DNA]</scope>
    <source>
        <strain evidence="3 4">LGCM 259</strain>
    </source>
</reference>
<dbReference type="AlphaFoldDB" id="A0A5B7WVR4"/>
<proteinExistence type="predicted"/>
<dbReference type="Pfam" id="PF10128">
    <property type="entry name" value="OpcA_G6PD_assem"/>
    <property type="match status" value="1"/>
</dbReference>
<dbReference type="Proteomes" id="UP000307000">
    <property type="component" value="Chromosome"/>
</dbReference>
<dbReference type="InterPro" id="IPR046802">
    <property type="entry name" value="OpcA_G6PD_C"/>
</dbReference>
<feature type="domain" description="Glucose-6-phosphate dehydrogenase assembly protein OpcA C-terminal" evidence="2">
    <location>
        <begin position="166"/>
        <end position="295"/>
    </location>
</feature>
<organism evidence="3 4">
    <name type="scientific">Glutamicibacter creatinolyticus</name>
    <dbReference type="NCBI Taxonomy" id="162496"/>
    <lineage>
        <taxon>Bacteria</taxon>
        <taxon>Bacillati</taxon>
        <taxon>Actinomycetota</taxon>
        <taxon>Actinomycetes</taxon>
        <taxon>Micrococcales</taxon>
        <taxon>Micrococcaceae</taxon>
        <taxon>Glutamicibacter</taxon>
    </lineage>
</organism>
<evidence type="ECO:0000259" key="1">
    <source>
        <dbReference type="Pfam" id="PF10128"/>
    </source>
</evidence>
<evidence type="ECO:0000313" key="4">
    <source>
        <dbReference type="Proteomes" id="UP000307000"/>
    </source>
</evidence>
<name>A0A5B7WVR4_9MICC</name>
<dbReference type="RefSeq" id="WP_138926357.1">
    <property type="nucleotide sequence ID" value="NZ_CP034412.1"/>
</dbReference>
<dbReference type="Pfam" id="PF20171">
    <property type="entry name" value="OpcA_G6PD_C"/>
    <property type="match status" value="1"/>
</dbReference>
<dbReference type="InterPro" id="IPR046801">
    <property type="entry name" value="OpcA_G6PD_N"/>
</dbReference>
<keyword evidence="4" id="KW-1185">Reference proteome</keyword>
<dbReference type="InterPro" id="IPR004555">
    <property type="entry name" value="G6PDH_assembly_OpcA"/>
</dbReference>
<evidence type="ECO:0000313" key="3">
    <source>
        <dbReference type="EMBL" id="QCY47395.1"/>
    </source>
</evidence>
<dbReference type="PANTHER" id="PTHR38658">
    <property type="entry name" value="OXPP CYCLE PROTEIN OPCA-RELATED"/>
    <property type="match status" value="1"/>
</dbReference>
<dbReference type="KEGG" id="gcr:GcLGCM259_1671"/>
<dbReference type="PANTHER" id="PTHR38658:SF1">
    <property type="entry name" value="OXPP CYCLE PROTEIN OPCA-RELATED"/>
    <property type="match status" value="1"/>
</dbReference>